<dbReference type="EMBL" id="JBICRM010000016">
    <property type="protein sequence ID" value="MFG1706638.1"/>
    <property type="molecule type" value="Genomic_DNA"/>
</dbReference>
<gene>
    <name evidence="1" type="ORF">ACFLIM_25955</name>
</gene>
<sequence>MVNTAASEVRETGPWIIAGNSQGNCVAARQLACFKSVHVCELSNPEHFAEVSPEAWARFLNALRTNEYQPKTFGNLVMFTIDEPRKQPKPIITTLVNWQLFTYAVGKGHFDKLPPVEIGGSHGKWLSTESVV</sequence>
<protein>
    <submittedName>
        <fullName evidence="1">Uncharacterized protein</fullName>
    </submittedName>
</protein>
<organism evidence="1 2">
    <name type="scientific">Nonomuraea marmarensis</name>
    <dbReference type="NCBI Taxonomy" id="3351344"/>
    <lineage>
        <taxon>Bacteria</taxon>
        <taxon>Bacillati</taxon>
        <taxon>Actinomycetota</taxon>
        <taxon>Actinomycetes</taxon>
        <taxon>Streptosporangiales</taxon>
        <taxon>Streptosporangiaceae</taxon>
        <taxon>Nonomuraea</taxon>
    </lineage>
</organism>
<evidence type="ECO:0000313" key="2">
    <source>
        <dbReference type="Proteomes" id="UP001603978"/>
    </source>
</evidence>
<dbReference type="RefSeq" id="WP_393169674.1">
    <property type="nucleotide sequence ID" value="NZ_JBICRM010000016.1"/>
</dbReference>
<evidence type="ECO:0000313" key="1">
    <source>
        <dbReference type="EMBL" id="MFG1706638.1"/>
    </source>
</evidence>
<name>A0ABW7AH15_9ACTN</name>
<keyword evidence="2" id="KW-1185">Reference proteome</keyword>
<proteinExistence type="predicted"/>
<dbReference type="Proteomes" id="UP001603978">
    <property type="component" value="Unassembled WGS sequence"/>
</dbReference>
<reference evidence="1 2" key="1">
    <citation type="submission" date="2024-10" db="EMBL/GenBank/DDBJ databases">
        <authorList>
            <person name="Topkara A.R."/>
            <person name="Saygin H."/>
        </authorList>
    </citation>
    <scope>NUCLEOTIDE SEQUENCE [LARGE SCALE GENOMIC DNA]</scope>
    <source>
        <strain evidence="1 2">M3C6</strain>
    </source>
</reference>
<accession>A0ABW7AH15</accession>
<comment type="caution">
    <text evidence="1">The sequence shown here is derived from an EMBL/GenBank/DDBJ whole genome shotgun (WGS) entry which is preliminary data.</text>
</comment>